<proteinExistence type="inferred from homology"/>
<dbReference type="PANTHER" id="PTHR13387:SF9">
    <property type="entry name" value="PROTEIN HGH1 HOMOLOG"/>
    <property type="match status" value="1"/>
</dbReference>
<dbReference type="Proteomes" id="UP000593566">
    <property type="component" value="Unassembled WGS sequence"/>
</dbReference>
<gene>
    <name evidence="6" type="ORF">HO133_001637</name>
</gene>
<comment type="caution">
    <text evidence="6">The sequence shown here is derived from an EMBL/GenBank/DDBJ whole genome shotgun (WGS) entry which is preliminary data.</text>
</comment>
<evidence type="ECO:0000313" key="6">
    <source>
        <dbReference type="EMBL" id="KAF6221669.1"/>
    </source>
</evidence>
<evidence type="ECO:0000256" key="1">
    <source>
        <dbReference type="ARBA" id="ARBA00006712"/>
    </source>
</evidence>
<dbReference type="EMBL" id="JACCJB010000013">
    <property type="protein sequence ID" value="KAF6221669.1"/>
    <property type="molecule type" value="Genomic_DNA"/>
</dbReference>
<dbReference type="InterPro" id="IPR007205">
    <property type="entry name" value="Protein_HGH1_N"/>
</dbReference>
<dbReference type="PANTHER" id="PTHR13387">
    <property type="entry name" value="PROTEIN HGH1 HOMOLOG"/>
    <property type="match status" value="1"/>
</dbReference>
<feature type="domain" description="Protein HGH1 C-terminal" evidence="5">
    <location>
        <begin position="295"/>
        <end position="338"/>
    </location>
</feature>
<dbReference type="AlphaFoldDB" id="A0A8H6CDZ6"/>
<dbReference type="InterPro" id="IPR016024">
    <property type="entry name" value="ARM-type_fold"/>
</dbReference>
<dbReference type="InterPro" id="IPR007206">
    <property type="entry name" value="Protein_HGH1_C"/>
</dbReference>
<feature type="region of interest" description="Disordered" evidence="3">
    <location>
        <begin position="341"/>
        <end position="368"/>
    </location>
</feature>
<accession>A0A8H6CDZ6</accession>
<name>A0A8H6CDZ6_9LECA</name>
<protein>
    <recommendedName>
        <fullName evidence="2">Protein HGH1 homolog</fullName>
    </recommendedName>
</protein>
<dbReference type="InterPro" id="IPR011989">
    <property type="entry name" value="ARM-like"/>
</dbReference>
<feature type="domain" description="Protein HGH1 N-terminal" evidence="4">
    <location>
        <begin position="94"/>
        <end position="278"/>
    </location>
</feature>
<feature type="compositionally biased region" description="Basic and acidic residues" evidence="3">
    <location>
        <begin position="343"/>
        <end position="363"/>
    </location>
</feature>
<dbReference type="Gene3D" id="1.25.10.10">
    <property type="entry name" value="Leucine-rich Repeat Variant"/>
    <property type="match status" value="1"/>
</dbReference>
<evidence type="ECO:0000256" key="3">
    <source>
        <dbReference type="SAM" id="MobiDB-lite"/>
    </source>
</evidence>
<evidence type="ECO:0000259" key="5">
    <source>
        <dbReference type="Pfam" id="PF04064"/>
    </source>
</evidence>
<evidence type="ECO:0000256" key="2">
    <source>
        <dbReference type="ARBA" id="ARBA00014076"/>
    </source>
</evidence>
<keyword evidence="7" id="KW-1185">Reference proteome</keyword>
<reference evidence="6 7" key="1">
    <citation type="journal article" date="2020" name="Genomics">
        <title>Complete, high-quality genomes from long-read metagenomic sequencing of two wolf lichen thalli reveals enigmatic genome architecture.</title>
        <authorList>
            <person name="McKenzie S.K."/>
            <person name="Walston R.F."/>
            <person name="Allen J.L."/>
        </authorList>
    </citation>
    <scope>NUCLEOTIDE SEQUENCE [LARGE SCALE GENOMIC DNA]</scope>
    <source>
        <strain evidence="6">WasteWater1</strain>
    </source>
</reference>
<dbReference type="RefSeq" id="XP_037151104.1">
    <property type="nucleotide sequence ID" value="XM_037292565.1"/>
</dbReference>
<dbReference type="SUPFAM" id="SSF48371">
    <property type="entry name" value="ARM repeat"/>
    <property type="match status" value="1"/>
</dbReference>
<evidence type="ECO:0000259" key="4">
    <source>
        <dbReference type="Pfam" id="PF04063"/>
    </source>
</evidence>
<organism evidence="6 7">
    <name type="scientific">Letharia lupina</name>
    <dbReference type="NCBI Taxonomy" id="560253"/>
    <lineage>
        <taxon>Eukaryota</taxon>
        <taxon>Fungi</taxon>
        <taxon>Dikarya</taxon>
        <taxon>Ascomycota</taxon>
        <taxon>Pezizomycotina</taxon>
        <taxon>Lecanoromycetes</taxon>
        <taxon>OSLEUM clade</taxon>
        <taxon>Lecanoromycetidae</taxon>
        <taxon>Lecanorales</taxon>
        <taxon>Lecanorineae</taxon>
        <taxon>Parmeliaceae</taxon>
        <taxon>Letharia</taxon>
    </lineage>
</organism>
<sequence>MPTELEELVEFLHHGNTQIRQTAAENLLPYSKIQPAIFKTAKLIPVKDLKLLVKDYAAIAKNALTILINISKDPDVLGLLAEDDAFLETLLVRVTNSKEPNADPISMLLANLSKSPSITRLVTLTRTTVPALSPSKLAVTQLLELFNKGAEGGYNPEARFDYLAWFFGDLAKDPAFVAYLTTPPSHTTLDPLTTFLPHTTSPSPIRRLGTASLLKNTALLHTDIPYLLQPAASVLPPILLPLCSSDQEALSEVEMDSLPEVCQYLGDEHVREKDVKILKIHLETLFLLSTRGGVEGARLVKESGTYPVIRELHLEVEDEGVRRGCERLVDVLMGDEAAGGSHEVVDGKRDGNVGRVGDARSEDMGGGVGRMVTQVMDGEEDDEDDEIVPIF</sequence>
<dbReference type="Pfam" id="PF04064">
    <property type="entry name" value="DUF384"/>
    <property type="match status" value="1"/>
</dbReference>
<dbReference type="InterPro" id="IPR039717">
    <property type="entry name" value="Hgh1"/>
</dbReference>
<evidence type="ECO:0000313" key="7">
    <source>
        <dbReference type="Proteomes" id="UP000593566"/>
    </source>
</evidence>
<dbReference type="GeneID" id="59330051"/>
<dbReference type="Pfam" id="PF04063">
    <property type="entry name" value="DUF383"/>
    <property type="match status" value="1"/>
</dbReference>
<comment type="similarity">
    <text evidence="1">Belongs to the HGH1 family.</text>
</comment>